<accession>Q2LRA1</accession>
<sequence>MKKNYHIKILGQEFTVLSDSGDEHVESVMEYINKKVMELENKFSNASTLNIAILVALNIADEYMKLLEGNKEEIYKQVDRQAQNLINLIDEMS</sequence>
<dbReference type="PANTHER" id="PTHR34981:SF1">
    <property type="entry name" value="CELL DIVISION PROTEIN ZAPA"/>
    <property type="match status" value="1"/>
</dbReference>
<evidence type="ECO:0000256" key="9">
    <source>
        <dbReference type="ARBA" id="ARBA00033158"/>
    </source>
</evidence>
<reference evidence="10 11" key="1">
    <citation type="journal article" date="2007" name="Proc. Natl. Acad. Sci. U.S.A.">
        <title>The genome of Syntrophus aciditrophicus: life at the thermodynamic limit of microbial growth.</title>
        <authorList>
            <person name="McInerney M.J."/>
            <person name="Rohlin L."/>
            <person name="Mouttaki H."/>
            <person name="Kim U."/>
            <person name="Krupp R.S."/>
            <person name="Rios-Hernandez L."/>
            <person name="Sieber J."/>
            <person name="Struchtemeyer C.G."/>
            <person name="Bhattacharyya A."/>
            <person name="Campbell J.W."/>
            <person name="Gunsalus R.P."/>
        </authorList>
    </citation>
    <scope>NUCLEOTIDE SEQUENCE [LARGE SCALE GENOMIC DNA]</scope>
    <source>
        <strain evidence="10 11">SB</strain>
    </source>
</reference>
<keyword evidence="3" id="KW-0963">Cytoplasm</keyword>
<comment type="function">
    <text evidence="7">Activator of cell division through the inhibition of FtsZ GTPase activity, therefore promoting FtsZ assembly into bundles of protofilaments necessary for the formation of the division Z ring. It is recruited early at mid-cell but it is not essential for cell division.</text>
</comment>
<dbReference type="Gene3D" id="6.10.250.790">
    <property type="match status" value="1"/>
</dbReference>
<protein>
    <recommendedName>
        <fullName evidence="2">Cell division protein ZapA</fullName>
    </recommendedName>
    <alternativeName>
        <fullName evidence="9">Z ring-associated protein ZapA</fullName>
    </alternativeName>
</protein>
<evidence type="ECO:0000313" key="10">
    <source>
        <dbReference type="EMBL" id="ABC76609.1"/>
    </source>
</evidence>
<dbReference type="PANTHER" id="PTHR34981">
    <property type="entry name" value="CELL DIVISION PROTEIN ZAPA"/>
    <property type="match status" value="1"/>
</dbReference>
<dbReference type="STRING" id="56780.SYN_02981"/>
<evidence type="ECO:0000313" key="11">
    <source>
        <dbReference type="Proteomes" id="UP000001933"/>
    </source>
</evidence>
<dbReference type="InterPro" id="IPR036192">
    <property type="entry name" value="Cell_div_ZapA-like_sf"/>
</dbReference>
<gene>
    <name evidence="10" type="ORF">SYN_02981</name>
</gene>
<dbReference type="GO" id="GO:0005829">
    <property type="term" value="C:cytosol"/>
    <property type="evidence" value="ECO:0007669"/>
    <property type="project" value="TreeGrafter"/>
</dbReference>
<dbReference type="InterPro" id="IPR053712">
    <property type="entry name" value="Bac_CellDiv_Activator"/>
</dbReference>
<dbReference type="GO" id="GO:0032153">
    <property type="term" value="C:cell division site"/>
    <property type="evidence" value="ECO:0007669"/>
    <property type="project" value="TreeGrafter"/>
</dbReference>
<comment type="subunit">
    <text evidence="8">Homodimer. Interacts with FtsZ.</text>
</comment>
<evidence type="ECO:0000256" key="5">
    <source>
        <dbReference type="ARBA" id="ARBA00023210"/>
    </source>
</evidence>
<dbReference type="SUPFAM" id="SSF102829">
    <property type="entry name" value="Cell division protein ZapA-like"/>
    <property type="match status" value="1"/>
</dbReference>
<evidence type="ECO:0000256" key="2">
    <source>
        <dbReference type="ARBA" id="ARBA00015195"/>
    </source>
</evidence>
<dbReference type="InterPro" id="IPR007838">
    <property type="entry name" value="Cell_div_ZapA-like"/>
</dbReference>
<dbReference type="GO" id="GO:0030428">
    <property type="term" value="C:cell septum"/>
    <property type="evidence" value="ECO:0007669"/>
    <property type="project" value="TreeGrafter"/>
</dbReference>
<dbReference type="InParanoid" id="Q2LRA1"/>
<proteinExistence type="predicted"/>
<dbReference type="GO" id="GO:0000921">
    <property type="term" value="P:septin ring assembly"/>
    <property type="evidence" value="ECO:0007669"/>
    <property type="project" value="TreeGrafter"/>
</dbReference>
<dbReference type="GO" id="GO:0043093">
    <property type="term" value="P:FtsZ-dependent cytokinesis"/>
    <property type="evidence" value="ECO:0007669"/>
    <property type="project" value="TreeGrafter"/>
</dbReference>
<keyword evidence="6" id="KW-0131">Cell cycle</keyword>
<name>Q2LRA1_SYNAS</name>
<comment type="subcellular location">
    <subcellularLocation>
        <location evidence="1">Cytoplasm</location>
    </subcellularLocation>
</comment>
<evidence type="ECO:0000256" key="1">
    <source>
        <dbReference type="ARBA" id="ARBA00004496"/>
    </source>
</evidence>
<dbReference type="RefSeq" id="WP_011416643.1">
    <property type="nucleotide sequence ID" value="NC_007759.1"/>
</dbReference>
<evidence type="ECO:0000256" key="4">
    <source>
        <dbReference type="ARBA" id="ARBA00022618"/>
    </source>
</evidence>
<organism evidence="10 11">
    <name type="scientific">Syntrophus aciditrophicus (strain SB)</name>
    <dbReference type="NCBI Taxonomy" id="56780"/>
    <lineage>
        <taxon>Bacteria</taxon>
        <taxon>Pseudomonadati</taxon>
        <taxon>Thermodesulfobacteriota</taxon>
        <taxon>Syntrophia</taxon>
        <taxon>Syntrophales</taxon>
        <taxon>Syntrophaceae</taxon>
        <taxon>Syntrophus</taxon>
    </lineage>
</organism>
<dbReference type="Proteomes" id="UP000001933">
    <property type="component" value="Chromosome"/>
</dbReference>
<dbReference type="OrthoDB" id="5420443at2"/>
<keyword evidence="11" id="KW-1185">Reference proteome</keyword>
<dbReference type="HOGENOM" id="CLU_2398520_0_0_7"/>
<dbReference type="eggNOG" id="COG3027">
    <property type="taxonomic scope" value="Bacteria"/>
</dbReference>
<dbReference type="EMBL" id="CP000252">
    <property type="protein sequence ID" value="ABC76609.1"/>
    <property type="molecule type" value="Genomic_DNA"/>
</dbReference>
<evidence type="ECO:0000256" key="6">
    <source>
        <dbReference type="ARBA" id="ARBA00023306"/>
    </source>
</evidence>
<dbReference type="GO" id="GO:0000917">
    <property type="term" value="P:division septum assembly"/>
    <property type="evidence" value="ECO:0007669"/>
    <property type="project" value="UniProtKB-KW"/>
</dbReference>
<evidence type="ECO:0000256" key="7">
    <source>
        <dbReference type="ARBA" id="ARBA00024910"/>
    </source>
</evidence>
<dbReference type="Pfam" id="PF05164">
    <property type="entry name" value="ZapA"/>
    <property type="match status" value="1"/>
</dbReference>
<dbReference type="AlphaFoldDB" id="Q2LRA1"/>
<evidence type="ECO:0000256" key="8">
    <source>
        <dbReference type="ARBA" id="ARBA00026068"/>
    </source>
</evidence>
<evidence type="ECO:0000256" key="3">
    <source>
        <dbReference type="ARBA" id="ARBA00022490"/>
    </source>
</evidence>
<keyword evidence="4" id="KW-0132">Cell division</keyword>
<keyword evidence="5" id="KW-0717">Septation</keyword>
<dbReference type="KEGG" id="sat:SYN_02981"/>